<dbReference type="AlphaFoldDB" id="A0A3G9JQ76"/>
<accession>A0A3G9JQ76</accession>
<gene>
    <name evidence="2" type="ORF">SG0102_20770</name>
</gene>
<dbReference type="EMBL" id="AP019309">
    <property type="protein sequence ID" value="BBH27143.1"/>
    <property type="molecule type" value="Genomic_DNA"/>
</dbReference>
<dbReference type="KEGG" id="ebm:SG0102_20770"/>
<dbReference type="Proteomes" id="UP000268059">
    <property type="component" value="Chromosome"/>
</dbReference>
<keyword evidence="1" id="KW-0472">Membrane</keyword>
<organism evidence="2 3">
    <name type="scientific">Intestinibaculum porci</name>
    <dbReference type="NCBI Taxonomy" id="2487118"/>
    <lineage>
        <taxon>Bacteria</taxon>
        <taxon>Bacillati</taxon>
        <taxon>Bacillota</taxon>
        <taxon>Erysipelotrichia</taxon>
        <taxon>Erysipelotrichales</taxon>
        <taxon>Erysipelotrichaceae</taxon>
        <taxon>Intestinibaculum</taxon>
    </lineage>
</organism>
<dbReference type="OrthoDB" id="1654378at2"/>
<proteinExistence type="predicted"/>
<name>A0A3G9JQ76_9FIRM</name>
<dbReference type="RefSeq" id="WP_125119895.1">
    <property type="nucleotide sequence ID" value="NZ_AP019309.1"/>
</dbReference>
<sequence length="333" mass="37427">MAEKKTPAAEPDYSSFRKVHKVEVKHEHTFKFTKKAAALIVLVVILIACGITGYVLTSNNDGYSVKVSDNKKLITGDVTITKQGYFENMLKSSGAQKIVDDAYNGIVNKLIPTSKYQSDIDKIVKSKEKEYASYMGSLKSYATTMGYSSVSAFEKASVIPEAKQEVLKKKYFTDNYNSVIKKYKVSYIKAITVSKESEAIKLIKQATDEKAFNKLMKNKTYKSNATDYKMVTTKTSTSTLNKSIKAKLGEFSAMSKDGVYKTAIRQSSNKFVVVYVYNTDKTANKDKIITALTNLSDTSSDVEVYYLNKYKFTVYDKKLKAAIKKINKNYIKD</sequence>
<keyword evidence="1" id="KW-1133">Transmembrane helix</keyword>
<dbReference type="InParanoid" id="A0A3G9JQ76"/>
<evidence type="ECO:0000256" key="1">
    <source>
        <dbReference type="SAM" id="Phobius"/>
    </source>
</evidence>
<reference evidence="2 3" key="1">
    <citation type="submission" date="2018-11" db="EMBL/GenBank/DDBJ databases">
        <title>Novel Erysipelotrichaceae bacterium isolated from small intestine of a swine.</title>
        <authorList>
            <person name="Kim J.S."/>
            <person name="Choe H."/>
            <person name="Lee Y.R."/>
            <person name="Kim K.M."/>
            <person name="Park D.S."/>
        </authorList>
    </citation>
    <scope>NUCLEOTIDE SEQUENCE [LARGE SCALE GENOMIC DNA]</scope>
    <source>
        <strain evidence="2 3">SG0102</strain>
    </source>
</reference>
<keyword evidence="1" id="KW-0812">Transmembrane</keyword>
<evidence type="ECO:0000313" key="2">
    <source>
        <dbReference type="EMBL" id="BBH27143.1"/>
    </source>
</evidence>
<evidence type="ECO:0008006" key="4">
    <source>
        <dbReference type="Google" id="ProtNLM"/>
    </source>
</evidence>
<evidence type="ECO:0000313" key="3">
    <source>
        <dbReference type="Proteomes" id="UP000268059"/>
    </source>
</evidence>
<keyword evidence="3" id="KW-1185">Reference proteome</keyword>
<feature type="transmembrane region" description="Helical" evidence="1">
    <location>
        <begin position="36"/>
        <end position="56"/>
    </location>
</feature>
<protein>
    <recommendedName>
        <fullName evidence="4">Foldase protein PrsA</fullName>
    </recommendedName>
</protein>